<gene>
    <name evidence="1" type="ORF">DW916_16145</name>
</gene>
<organism evidence="1 2">
    <name type="scientific">Segatella copri</name>
    <dbReference type="NCBI Taxonomy" id="165179"/>
    <lineage>
        <taxon>Bacteria</taxon>
        <taxon>Pseudomonadati</taxon>
        <taxon>Bacteroidota</taxon>
        <taxon>Bacteroidia</taxon>
        <taxon>Bacteroidales</taxon>
        <taxon>Prevotellaceae</taxon>
        <taxon>Segatella</taxon>
    </lineage>
</organism>
<dbReference type="SUPFAM" id="SSF52047">
    <property type="entry name" value="RNI-like"/>
    <property type="match status" value="1"/>
</dbReference>
<dbReference type="NCBIfam" id="TIGR02167">
    <property type="entry name" value="Liste_lipo_26"/>
    <property type="match status" value="2"/>
</dbReference>
<dbReference type="InterPro" id="IPR005046">
    <property type="entry name" value="DUF285"/>
</dbReference>
<dbReference type="InterPro" id="IPR011889">
    <property type="entry name" value="Liste_lipo_26"/>
</dbReference>
<evidence type="ECO:0000313" key="1">
    <source>
        <dbReference type="EMBL" id="RHA82151.1"/>
    </source>
</evidence>
<dbReference type="Pfam" id="PF03382">
    <property type="entry name" value="DUF285"/>
    <property type="match status" value="1"/>
</dbReference>
<dbReference type="AlphaFoldDB" id="A0AA92UYN9"/>
<comment type="caution">
    <text evidence="1">The sequence shown here is derived from an EMBL/GenBank/DDBJ whole genome shotgun (WGS) entry which is preliminary data.</text>
</comment>
<sequence length="129" mass="13849">MHSPIEWGGDIDTRYTVTPDAGGSWSIPVAKFDGVTNVQSMFLNCGELTSLDLSGWDVSSVTNMGGMFAGCTSLTSLDLSGWNTSNVKEMNSMFVVCFSLKTIRMKGCSEETINKIKGVMPSGCTIVTE</sequence>
<dbReference type="Gene3D" id="3.80.10.10">
    <property type="entry name" value="Ribonuclease Inhibitor"/>
    <property type="match status" value="1"/>
</dbReference>
<accession>A0AA92UYN9</accession>
<reference evidence="1 2" key="1">
    <citation type="submission" date="2018-08" db="EMBL/GenBank/DDBJ databases">
        <title>A genome reference for cultivated species of the human gut microbiota.</title>
        <authorList>
            <person name="Zou Y."/>
            <person name="Xue W."/>
            <person name="Luo G."/>
        </authorList>
    </citation>
    <scope>NUCLEOTIDE SEQUENCE [LARGE SCALE GENOMIC DNA]</scope>
    <source>
        <strain evidence="1 2">AM42-23AC</strain>
    </source>
</reference>
<dbReference type="Proteomes" id="UP000284990">
    <property type="component" value="Unassembled WGS sequence"/>
</dbReference>
<name>A0AA92UYN9_9BACT</name>
<protein>
    <submittedName>
        <fullName evidence="1">BspA family leucine-rich repeat surface protein</fullName>
    </submittedName>
</protein>
<proteinExistence type="predicted"/>
<dbReference type="EMBL" id="QSFW01000054">
    <property type="protein sequence ID" value="RHA82151.1"/>
    <property type="molecule type" value="Genomic_DNA"/>
</dbReference>
<dbReference type="InterPro" id="IPR032675">
    <property type="entry name" value="LRR_dom_sf"/>
</dbReference>
<evidence type="ECO:0000313" key="2">
    <source>
        <dbReference type="Proteomes" id="UP000284990"/>
    </source>
</evidence>